<dbReference type="OrthoDB" id="3395477at2"/>
<dbReference type="RefSeq" id="WP_109946723.1">
    <property type="nucleotide sequence ID" value="NZ_QGSV01000275.1"/>
</dbReference>
<reference evidence="3" key="1">
    <citation type="submission" date="2018-05" db="EMBL/GenBank/DDBJ databases">
        <title>Micromonospora globispora sp. nov. and Micromonospora rugosa sp. nov., isolated from marine sediment.</title>
        <authorList>
            <person name="Carro L."/>
            <person name="Aysel V."/>
            <person name="Cetin D."/>
            <person name="Igual J.M."/>
            <person name="Klenk H.-P."/>
            <person name="Trujillo M.E."/>
            <person name="Sahin N."/>
        </authorList>
    </citation>
    <scope>NUCLEOTIDE SEQUENCE [LARGE SCALE GENOMIC DNA]</scope>
    <source>
        <strain evidence="3">S2904</strain>
    </source>
</reference>
<keyword evidence="3" id="KW-1185">Reference proteome</keyword>
<accession>A0A317JZH4</accession>
<keyword evidence="1" id="KW-0812">Transmembrane</keyword>
<gene>
    <name evidence="2" type="ORF">DLJ46_23295</name>
</gene>
<evidence type="ECO:0008006" key="4">
    <source>
        <dbReference type="Google" id="ProtNLM"/>
    </source>
</evidence>
<name>A0A317JZH4_9ACTN</name>
<dbReference type="Proteomes" id="UP000245683">
    <property type="component" value="Unassembled WGS sequence"/>
</dbReference>
<keyword evidence="1" id="KW-0472">Membrane</keyword>
<sequence>MPGLIAALASLIALPDWVPLAAVVVAALVVSQLVWTRGMWRAASFAVKTLTVATFLASTFWMMAMTQAPRTTVLALRGKPVVATIVKHDITHYPGRSGGYDEHCYRLERTDSTPVFGRICRDSDEFTVGDRITLLVDPSGLIAPETPDEVAYARSWQIMGLVSLVATLALCWISGGLTPLAGGE</sequence>
<dbReference type="AlphaFoldDB" id="A0A317JZH4"/>
<organism evidence="2 3">
    <name type="scientific">Micromonospora globispora</name>
    <dbReference type="NCBI Taxonomy" id="1450148"/>
    <lineage>
        <taxon>Bacteria</taxon>
        <taxon>Bacillati</taxon>
        <taxon>Actinomycetota</taxon>
        <taxon>Actinomycetes</taxon>
        <taxon>Micromonosporales</taxon>
        <taxon>Micromonosporaceae</taxon>
        <taxon>Micromonospora</taxon>
    </lineage>
</organism>
<comment type="caution">
    <text evidence="2">The sequence shown here is derived from an EMBL/GenBank/DDBJ whole genome shotgun (WGS) entry which is preliminary data.</text>
</comment>
<dbReference type="EMBL" id="QGSV01000275">
    <property type="protein sequence ID" value="PWU44972.1"/>
    <property type="molecule type" value="Genomic_DNA"/>
</dbReference>
<feature type="transmembrane region" description="Helical" evidence="1">
    <location>
        <begin position="161"/>
        <end position="181"/>
    </location>
</feature>
<keyword evidence="1" id="KW-1133">Transmembrane helix</keyword>
<evidence type="ECO:0000256" key="1">
    <source>
        <dbReference type="SAM" id="Phobius"/>
    </source>
</evidence>
<evidence type="ECO:0000313" key="2">
    <source>
        <dbReference type="EMBL" id="PWU44972.1"/>
    </source>
</evidence>
<feature type="transmembrane region" description="Helical" evidence="1">
    <location>
        <begin position="42"/>
        <end position="64"/>
    </location>
</feature>
<proteinExistence type="predicted"/>
<evidence type="ECO:0000313" key="3">
    <source>
        <dbReference type="Proteomes" id="UP000245683"/>
    </source>
</evidence>
<protein>
    <recommendedName>
        <fullName evidence="4">DUF3592 domain-containing protein</fullName>
    </recommendedName>
</protein>